<evidence type="ECO:0008006" key="3">
    <source>
        <dbReference type="Google" id="ProtNLM"/>
    </source>
</evidence>
<dbReference type="Proteomes" id="UP001516400">
    <property type="component" value="Unassembled WGS sequence"/>
</dbReference>
<evidence type="ECO:0000313" key="2">
    <source>
        <dbReference type="Proteomes" id="UP001516400"/>
    </source>
</evidence>
<organism evidence="1 2">
    <name type="scientific">Cryptolaemus montrouzieri</name>
    <dbReference type="NCBI Taxonomy" id="559131"/>
    <lineage>
        <taxon>Eukaryota</taxon>
        <taxon>Metazoa</taxon>
        <taxon>Ecdysozoa</taxon>
        <taxon>Arthropoda</taxon>
        <taxon>Hexapoda</taxon>
        <taxon>Insecta</taxon>
        <taxon>Pterygota</taxon>
        <taxon>Neoptera</taxon>
        <taxon>Endopterygota</taxon>
        <taxon>Coleoptera</taxon>
        <taxon>Polyphaga</taxon>
        <taxon>Cucujiformia</taxon>
        <taxon>Coccinelloidea</taxon>
        <taxon>Coccinellidae</taxon>
        <taxon>Scymninae</taxon>
        <taxon>Scymnini</taxon>
        <taxon>Cryptolaemus</taxon>
    </lineage>
</organism>
<dbReference type="EMBL" id="JABFTP020000103">
    <property type="protein sequence ID" value="KAL3277440.1"/>
    <property type="molecule type" value="Genomic_DNA"/>
</dbReference>
<accession>A0ABD2NFH7</accession>
<keyword evidence="2" id="KW-1185">Reference proteome</keyword>
<reference evidence="1 2" key="1">
    <citation type="journal article" date="2021" name="BMC Biol.">
        <title>Horizontally acquired antibacterial genes associated with adaptive radiation of ladybird beetles.</title>
        <authorList>
            <person name="Li H.S."/>
            <person name="Tang X.F."/>
            <person name="Huang Y.H."/>
            <person name="Xu Z.Y."/>
            <person name="Chen M.L."/>
            <person name="Du X.Y."/>
            <person name="Qiu B.Y."/>
            <person name="Chen P.T."/>
            <person name="Zhang W."/>
            <person name="Slipinski A."/>
            <person name="Escalona H.E."/>
            <person name="Waterhouse R.M."/>
            <person name="Zwick A."/>
            <person name="Pang H."/>
        </authorList>
    </citation>
    <scope>NUCLEOTIDE SEQUENCE [LARGE SCALE GENOMIC DNA]</scope>
    <source>
        <strain evidence="1">SYSU2018</strain>
    </source>
</reference>
<sequence length="100" mass="11434">MSIWADELEIQESWRKAGLHDDSPECPACPCVAEDVEDIFFVCPRFNPQCDELEKILKQSVQLETLAEAMLSSELPVTLSTPLQEKWSQIFPPLKNKSKR</sequence>
<name>A0ABD2NFH7_9CUCU</name>
<proteinExistence type="predicted"/>
<evidence type="ECO:0000313" key="1">
    <source>
        <dbReference type="EMBL" id="KAL3277440.1"/>
    </source>
</evidence>
<comment type="caution">
    <text evidence="1">The sequence shown here is derived from an EMBL/GenBank/DDBJ whole genome shotgun (WGS) entry which is preliminary data.</text>
</comment>
<gene>
    <name evidence="1" type="ORF">HHI36_012788</name>
</gene>
<dbReference type="AlphaFoldDB" id="A0ABD2NFH7"/>
<protein>
    <recommendedName>
        <fullName evidence="3">Reverse transcriptase zinc-binding domain-containing protein</fullName>
    </recommendedName>
</protein>